<dbReference type="GO" id="GO:0008270">
    <property type="term" value="F:zinc ion binding"/>
    <property type="evidence" value="ECO:0007669"/>
    <property type="project" value="UniProtKB-KW"/>
</dbReference>
<dbReference type="PROSITE" id="PS00028">
    <property type="entry name" value="ZINC_FINGER_C2H2_1"/>
    <property type="match status" value="2"/>
</dbReference>
<keyword evidence="2" id="KW-0677">Repeat</keyword>
<dbReference type="WBParaSite" id="PEQ_0000008001-mRNA-1">
    <property type="protein sequence ID" value="PEQ_0000008001-mRNA-1"/>
    <property type="gene ID" value="PEQ_0000008001"/>
</dbReference>
<evidence type="ECO:0000256" key="1">
    <source>
        <dbReference type="ARBA" id="ARBA00022723"/>
    </source>
</evidence>
<evidence type="ECO:0000313" key="7">
    <source>
        <dbReference type="Proteomes" id="UP000887564"/>
    </source>
</evidence>
<feature type="domain" description="C2H2-type" evidence="6">
    <location>
        <begin position="9"/>
        <end position="36"/>
    </location>
</feature>
<dbReference type="InterPro" id="IPR013087">
    <property type="entry name" value="Znf_C2H2_type"/>
</dbReference>
<dbReference type="PROSITE" id="PS50157">
    <property type="entry name" value="ZINC_FINGER_C2H2_2"/>
    <property type="match status" value="2"/>
</dbReference>
<evidence type="ECO:0000256" key="4">
    <source>
        <dbReference type="ARBA" id="ARBA00022833"/>
    </source>
</evidence>
<dbReference type="SUPFAM" id="SSF57667">
    <property type="entry name" value="beta-beta-alpha zinc fingers"/>
    <property type="match status" value="1"/>
</dbReference>
<dbReference type="GO" id="GO:0000981">
    <property type="term" value="F:DNA-binding transcription factor activity, RNA polymerase II-specific"/>
    <property type="evidence" value="ECO:0007669"/>
    <property type="project" value="TreeGrafter"/>
</dbReference>
<dbReference type="FunFam" id="3.30.160.60:FF:000340">
    <property type="entry name" value="zinc finger protein 473 isoform X1"/>
    <property type="match status" value="1"/>
</dbReference>
<dbReference type="PANTHER" id="PTHR14003:SF19">
    <property type="entry name" value="YY2 TRANSCRIPTION FACTOR"/>
    <property type="match status" value="1"/>
</dbReference>
<evidence type="ECO:0000259" key="6">
    <source>
        <dbReference type="PROSITE" id="PS50157"/>
    </source>
</evidence>
<name>A0A914R0D5_PAREQ</name>
<reference evidence="8" key="1">
    <citation type="submission" date="2022-11" db="UniProtKB">
        <authorList>
            <consortium name="WormBaseParasite"/>
        </authorList>
    </citation>
    <scope>IDENTIFICATION</scope>
</reference>
<feature type="domain" description="C2H2-type" evidence="6">
    <location>
        <begin position="37"/>
        <end position="64"/>
    </location>
</feature>
<sequence length="118" mass="13678">NARNRRRLVCCSICGKAFGKCSDLVRHYRIHSGCRPFSCNRCEKSFSLKSSLKLHLENHVREDSTDNYYTSARCPVCMKQELTQVHVLFSQEPQQCRFYGNKGRKYWRGGSPVLLGRS</sequence>
<evidence type="ECO:0000256" key="3">
    <source>
        <dbReference type="ARBA" id="ARBA00022771"/>
    </source>
</evidence>
<dbReference type="Gene3D" id="3.30.160.60">
    <property type="entry name" value="Classic Zinc Finger"/>
    <property type="match status" value="2"/>
</dbReference>
<dbReference type="GO" id="GO:0000978">
    <property type="term" value="F:RNA polymerase II cis-regulatory region sequence-specific DNA binding"/>
    <property type="evidence" value="ECO:0007669"/>
    <property type="project" value="TreeGrafter"/>
</dbReference>
<dbReference type="GO" id="GO:0031519">
    <property type="term" value="C:PcG protein complex"/>
    <property type="evidence" value="ECO:0007669"/>
    <property type="project" value="TreeGrafter"/>
</dbReference>
<dbReference type="SMART" id="SM00355">
    <property type="entry name" value="ZnF_C2H2"/>
    <property type="match status" value="2"/>
</dbReference>
<dbReference type="FunFam" id="3.30.160.60:FF:000065">
    <property type="entry name" value="B-cell CLL/lymphoma 6, member B"/>
    <property type="match status" value="1"/>
</dbReference>
<keyword evidence="4" id="KW-0862">Zinc</keyword>
<keyword evidence="1" id="KW-0479">Metal-binding</keyword>
<dbReference type="InterPro" id="IPR036236">
    <property type="entry name" value="Znf_C2H2_sf"/>
</dbReference>
<organism evidence="7 8">
    <name type="scientific">Parascaris equorum</name>
    <name type="common">Equine roundworm</name>
    <dbReference type="NCBI Taxonomy" id="6256"/>
    <lineage>
        <taxon>Eukaryota</taxon>
        <taxon>Metazoa</taxon>
        <taxon>Ecdysozoa</taxon>
        <taxon>Nematoda</taxon>
        <taxon>Chromadorea</taxon>
        <taxon>Rhabditida</taxon>
        <taxon>Spirurina</taxon>
        <taxon>Ascaridomorpha</taxon>
        <taxon>Ascaridoidea</taxon>
        <taxon>Ascarididae</taxon>
        <taxon>Parascaris</taxon>
    </lineage>
</organism>
<dbReference type="AlphaFoldDB" id="A0A914R0D5"/>
<evidence type="ECO:0000256" key="2">
    <source>
        <dbReference type="ARBA" id="ARBA00022737"/>
    </source>
</evidence>
<dbReference type="Pfam" id="PF00096">
    <property type="entry name" value="zf-C2H2"/>
    <property type="match status" value="2"/>
</dbReference>
<protein>
    <submittedName>
        <fullName evidence="8">C2H2-type domain-containing protein</fullName>
    </submittedName>
</protein>
<evidence type="ECO:0000313" key="8">
    <source>
        <dbReference type="WBParaSite" id="PEQ_0000008001-mRNA-1"/>
    </source>
</evidence>
<proteinExistence type="predicted"/>
<evidence type="ECO:0000256" key="5">
    <source>
        <dbReference type="PROSITE-ProRule" id="PRU00042"/>
    </source>
</evidence>
<dbReference type="Proteomes" id="UP000887564">
    <property type="component" value="Unplaced"/>
</dbReference>
<keyword evidence="3 5" id="KW-0863">Zinc-finger</keyword>
<dbReference type="PANTHER" id="PTHR14003">
    <property type="entry name" value="TRANSCRIPTIONAL REPRESSOR PROTEIN YY"/>
    <property type="match status" value="1"/>
</dbReference>
<dbReference type="GO" id="GO:0005667">
    <property type="term" value="C:transcription regulator complex"/>
    <property type="evidence" value="ECO:0007669"/>
    <property type="project" value="TreeGrafter"/>
</dbReference>
<dbReference type="GO" id="GO:0000785">
    <property type="term" value="C:chromatin"/>
    <property type="evidence" value="ECO:0007669"/>
    <property type="project" value="TreeGrafter"/>
</dbReference>
<keyword evidence="7" id="KW-1185">Reference proteome</keyword>
<accession>A0A914R0D5</accession>